<proteinExistence type="predicted"/>
<organism evidence="2 3">
    <name type="scientific">Purpureocillium lilacinum</name>
    <name type="common">Paecilomyces lilacinus</name>
    <dbReference type="NCBI Taxonomy" id="33203"/>
    <lineage>
        <taxon>Eukaryota</taxon>
        <taxon>Fungi</taxon>
        <taxon>Dikarya</taxon>
        <taxon>Ascomycota</taxon>
        <taxon>Pezizomycotina</taxon>
        <taxon>Sordariomycetes</taxon>
        <taxon>Hypocreomycetidae</taxon>
        <taxon>Hypocreales</taxon>
        <taxon>Ophiocordycipitaceae</taxon>
        <taxon>Purpureocillium</taxon>
    </lineage>
</organism>
<evidence type="ECO:0000256" key="1">
    <source>
        <dbReference type="SAM" id="MobiDB-lite"/>
    </source>
</evidence>
<dbReference type="Proteomes" id="UP000245956">
    <property type="component" value="Unassembled WGS sequence"/>
</dbReference>
<feature type="compositionally biased region" description="Low complexity" evidence="1">
    <location>
        <begin position="186"/>
        <end position="197"/>
    </location>
</feature>
<sequence>MRAMGVCVYVARQQRGTNLLDRRSAAEPNRTEPHRAAPHYIIDTPGVFAHAVPHTHGRALIIDEADLLATAVTMSVVAGPAFWAQQDFGRCRWHHASDTRKEHYGVIHVSGLFGLAHGASCSTGDAHLPPAVRPIANGLDRRLWGFLSVPRRVLDHEQVGLLFAYRYRGQIFCYLKQRRESLSLSAQTQLAQQQQQQRPHQHGSMMETRQDPRDPRQSTLHGPPTPLPRANSACEIPPPPPALRTVSAQMDAPRNLAIVSLSCRVMSCVSSGEQDEPAFLPSSRDE</sequence>
<dbReference type="EMBL" id="LCWV01000004">
    <property type="protein sequence ID" value="PWI73770.1"/>
    <property type="molecule type" value="Genomic_DNA"/>
</dbReference>
<name>A0A2U3EH57_PURLI</name>
<reference evidence="2 3" key="1">
    <citation type="journal article" date="2016" name="Front. Microbiol.">
        <title>Genome and transcriptome sequences reveal the specific parasitism of the nematophagous Purpureocillium lilacinum 36-1.</title>
        <authorList>
            <person name="Xie J."/>
            <person name="Li S."/>
            <person name="Mo C."/>
            <person name="Xiao X."/>
            <person name="Peng D."/>
            <person name="Wang G."/>
            <person name="Xiao Y."/>
        </authorList>
    </citation>
    <scope>NUCLEOTIDE SEQUENCE [LARGE SCALE GENOMIC DNA]</scope>
    <source>
        <strain evidence="2 3">36-1</strain>
    </source>
</reference>
<feature type="region of interest" description="Disordered" evidence="1">
    <location>
        <begin position="186"/>
        <end position="246"/>
    </location>
</feature>
<evidence type="ECO:0000313" key="3">
    <source>
        <dbReference type="Proteomes" id="UP000245956"/>
    </source>
</evidence>
<accession>A0A2U3EH57</accession>
<dbReference type="AlphaFoldDB" id="A0A2U3EH57"/>
<evidence type="ECO:0000313" key="2">
    <source>
        <dbReference type="EMBL" id="PWI73770.1"/>
    </source>
</evidence>
<protein>
    <submittedName>
        <fullName evidence="2">Uncharacterized protein</fullName>
    </submittedName>
</protein>
<gene>
    <name evidence="2" type="ORF">PCL_09046</name>
</gene>
<comment type="caution">
    <text evidence="2">The sequence shown here is derived from an EMBL/GenBank/DDBJ whole genome shotgun (WGS) entry which is preliminary data.</text>
</comment>